<evidence type="ECO:0000313" key="3">
    <source>
        <dbReference type="Proteomes" id="UP000254236"/>
    </source>
</evidence>
<reference evidence="2 4" key="2">
    <citation type="submission" date="2018-08" db="EMBL/GenBank/DDBJ databases">
        <title>Brachybacterium saurashtrense DSM 23186.</title>
        <authorList>
            <person name="Li Y."/>
        </authorList>
    </citation>
    <scope>NUCLEOTIDE SEQUENCE [LARGE SCALE GENOMIC DNA]</scope>
    <source>
        <strain evidence="2 4">DSM 23186</strain>
    </source>
</reference>
<gene>
    <name evidence="1" type="ORF">DWV08_00200</name>
    <name evidence="2" type="ORF">DXU92_14100</name>
</gene>
<evidence type="ECO:0000313" key="1">
    <source>
        <dbReference type="EMBL" id="AXK44199.1"/>
    </source>
</evidence>
<evidence type="ECO:0000313" key="4">
    <source>
        <dbReference type="Proteomes" id="UP000282185"/>
    </source>
</evidence>
<dbReference type="OrthoDB" id="4476065at2"/>
<dbReference type="Proteomes" id="UP000282185">
    <property type="component" value="Unassembled WGS sequence"/>
</dbReference>
<name>A0A345YJU7_9MICO</name>
<proteinExistence type="predicted"/>
<dbReference type="EMBL" id="QSWH01000007">
    <property type="protein sequence ID" value="RRR21471.1"/>
    <property type="molecule type" value="Genomic_DNA"/>
</dbReference>
<dbReference type="Proteomes" id="UP000254236">
    <property type="component" value="Chromosome"/>
</dbReference>
<accession>A0A345YJU7</accession>
<reference evidence="1 3" key="1">
    <citation type="submission" date="2018-07" db="EMBL/GenBank/DDBJ databases">
        <title>Brachybacterium saurashtrense DSM 23186 genome sequence.</title>
        <authorList>
            <person name="Guo L."/>
        </authorList>
    </citation>
    <scope>NUCLEOTIDE SEQUENCE [LARGE SCALE GENOMIC DNA]</scope>
    <source>
        <strain evidence="1 3">DSM 23186</strain>
    </source>
</reference>
<dbReference type="RefSeq" id="WP_115411954.1">
    <property type="nucleotide sequence ID" value="NZ_CP031356.1"/>
</dbReference>
<keyword evidence="3" id="KW-1185">Reference proteome</keyword>
<dbReference type="KEGG" id="bsau:DWV08_00200"/>
<sequence>MSGETEAKRRVELFRALLESDVALLLVDGQKLLDHAGAEERYLGSLFGSLSNLFSVMRDDILDDGQKLVQFPRVWIIALSKADLLPEMTAKSFMELVTRETGEHLIELRDVLAGYVIGDEALAVGEDAVVLSSAKFEPGRIDLEARVGVDLMLPLAAVLPVERHLRWAGKKEIPAKVAKALVRNSQEVLGILTAGLDVAEKLPIPPQVKLVAEKVAKVLSSGLASDFLGWTEQSIEDAHRKAVEANDEVRAILTGFMLDLRKAEQDGVLLRGDR</sequence>
<dbReference type="EMBL" id="CP031356">
    <property type="protein sequence ID" value="AXK44199.1"/>
    <property type="molecule type" value="Genomic_DNA"/>
</dbReference>
<protein>
    <submittedName>
        <fullName evidence="2">Uncharacterized protein</fullName>
    </submittedName>
</protein>
<organism evidence="2 4">
    <name type="scientific">Brachybacterium saurashtrense</name>
    <dbReference type="NCBI Taxonomy" id="556288"/>
    <lineage>
        <taxon>Bacteria</taxon>
        <taxon>Bacillati</taxon>
        <taxon>Actinomycetota</taxon>
        <taxon>Actinomycetes</taxon>
        <taxon>Micrococcales</taxon>
        <taxon>Dermabacteraceae</taxon>
        <taxon>Brachybacterium</taxon>
    </lineage>
</organism>
<evidence type="ECO:0000313" key="2">
    <source>
        <dbReference type="EMBL" id="RRR21471.1"/>
    </source>
</evidence>
<dbReference type="AlphaFoldDB" id="A0A345YJU7"/>